<protein>
    <recommendedName>
        <fullName evidence="4">Alkaline shock response membrane anchor protein AmaP</fullName>
    </recommendedName>
</protein>
<organism evidence="2 3">
    <name type="scientific">Bombilactobacillus mellis</name>
    <dbReference type="NCBI Taxonomy" id="1218508"/>
    <lineage>
        <taxon>Bacteria</taxon>
        <taxon>Bacillati</taxon>
        <taxon>Bacillota</taxon>
        <taxon>Bacilli</taxon>
        <taxon>Lactobacillales</taxon>
        <taxon>Lactobacillaceae</taxon>
        <taxon>Bombilactobacillus</taxon>
    </lineage>
</organism>
<dbReference type="EMBL" id="JXBZ01000007">
    <property type="protein sequence ID" value="KJY48968.1"/>
    <property type="molecule type" value="Genomic_DNA"/>
</dbReference>
<evidence type="ECO:0000256" key="1">
    <source>
        <dbReference type="SAM" id="Phobius"/>
    </source>
</evidence>
<keyword evidence="1" id="KW-0812">Transmembrane</keyword>
<feature type="transmembrane region" description="Helical" evidence="1">
    <location>
        <begin position="51"/>
        <end position="74"/>
    </location>
</feature>
<dbReference type="OrthoDB" id="2248624at2"/>
<keyword evidence="1" id="KW-0472">Membrane</keyword>
<sequence length="185" mass="21727">MNRGWKWLLVIIALLMMPMPVLIINANWWLIEPYIKMNWTPISWSNTFLAYYLLIASVLVLLLLLVFLLTVLFYPTRRKFNLINKKHGRLTITAKAINNFVKDSLEKEPYLNNPKVSSRLTKRQIKIKIAGDLLASNNAQAKFDNYLHTLEDNLRNLLGIEQKPKIRIKLANYHPQEENTNRKLQ</sequence>
<evidence type="ECO:0000313" key="3">
    <source>
        <dbReference type="Proteomes" id="UP000033695"/>
    </source>
</evidence>
<dbReference type="STRING" id="1218508.JG29_07900"/>
<name>A0A0F4KSF2_9LACO</name>
<dbReference type="NCBIfam" id="NF033218">
    <property type="entry name" value="anchor_AmaP"/>
    <property type="match status" value="1"/>
</dbReference>
<dbReference type="HOGENOM" id="CLU_119961_1_0_9"/>
<feature type="transmembrane region" description="Helical" evidence="1">
    <location>
        <begin position="7"/>
        <end position="31"/>
    </location>
</feature>
<keyword evidence="3" id="KW-1185">Reference proteome</keyword>
<gene>
    <name evidence="2" type="ORF">JG29_07900</name>
</gene>
<dbReference type="AlphaFoldDB" id="A0A0F4KSF2"/>
<reference evidence="2 3" key="1">
    <citation type="submission" date="2014-12" db="EMBL/GenBank/DDBJ databases">
        <title>Comparative genomics of the lactic acid bacteria isolated from the honey bee gut.</title>
        <authorList>
            <person name="Ellegaard K.M."/>
            <person name="Tamarit D."/>
            <person name="Javelind E."/>
            <person name="Olofsson T."/>
            <person name="Andersson S.G."/>
            <person name="Vasquez A."/>
        </authorList>
    </citation>
    <scope>NUCLEOTIDE SEQUENCE [LARGE SCALE GENOMIC DNA]</scope>
    <source>
        <strain evidence="2 3">Hon2</strain>
    </source>
</reference>
<keyword evidence="1" id="KW-1133">Transmembrane helix</keyword>
<dbReference type="RefSeq" id="WP_045922635.1">
    <property type="nucleotide sequence ID" value="NZ_JAAEDZ010000003.1"/>
</dbReference>
<comment type="caution">
    <text evidence="2">The sequence shown here is derived from an EMBL/GenBank/DDBJ whole genome shotgun (WGS) entry which is preliminary data.</text>
</comment>
<proteinExistence type="predicted"/>
<accession>A0A0F4KSF2</accession>
<evidence type="ECO:0000313" key="2">
    <source>
        <dbReference type="EMBL" id="KJY48968.1"/>
    </source>
</evidence>
<dbReference type="Proteomes" id="UP000033695">
    <property type="component" value="Unassembled WGS sequence"/>
</dbReference>
<dbReference type="PATRIC" id="fig|1218508.4.peg.809"/>
<evidence type="ECO:0008006" key="4">
    <source>
        <dbReference type="Google" id="ProtNLM"/>
    </source>
</evidence>